<organism evidence="2 3">
    <name type="scientific">Etheostoma spectabile</name>
    <name type="common">orangethroat darter</name>
    <dbReference type="NCBI Taxonomy" id="54343"/>
    <lineage>
        <taxon>Eukaryota</taxon>
        <taxon>Metazoa</taxon>
        <taxon>Chordata</taxon>
        <taxon>Craniata</taxon>
        <taxon>Vertebrata</taxon>
        <taxon>Euteleostomi</taxon>
        <taxon>Actinopterygii</taxon>
        <taxon>Neopterygii</taxon>
        <taxon>Teleostei</taxon>
        <taxon>Neoteleostei</taxon>
        <taxon>Acanthomorphata</taxon>
        <taxon>Eupercaria</taxon>
        <taxon>Perciformes</taxon>
        <taxon>Percoidei</taxon>
        <taxon>Percidae</taxon>
        <taxon>Etheostomatinae</taxon>
        <taxon>Etheostoma</taxon>
    </lineage>
</organism>
<dbReference type="Proteomes" id="UP000327493">
    <property type="component" value="Chromosome 23"/>
</dbReference>
<feature type="region of interest" description="Disordered" evidence="1">
    <location>
        <begin position="1"/>
        <end position="39"/>
    </location>
</feature>
<dbReference type="EMBL" id="VOFY01000023">
    <property type="protein sequence ID" value="KAA8580151.1"/>
    <property type="molecule type" value="Genomic_DNA"/>
</dbReference>
<gene>
    <name evidence="2" type="ORF">FQN60_005686</name>
</gene>
<reference evidence="2 3" key="1">
    <citation type="submission" date="2019-08" db="EMBL/GenBank/DDBJ databases">
        <title>A chromosome-level genome assembly, high-density linkage maps, and genome scans reveal the genomic architecture of hybrid incompatibilities underlying speciation via character displacement in darters (Percidae: Etheostominae).</title>
        <authorList>
            <person name="Moran R.L."/>
            <person name="Catchen J.M."/>
            <person name="Fuller R.C."/>
        </authorList>
    </citation>
    <scope>NUCLEOTIDE SEQUENCE [LARGE SCALE GENOMIC DNA]</scope>
    <source>
        <strain evidence="2">EspeVRDwgs_2016</strain>
        <tissue evidence="2">Muscle</tissue>
    </source>
</reference>
<protein>
    <submittedName>
        <fullName evidence="2">Uncharacterized protein</fullName>
    </submittedName>
</protein>
<comment type="caution">
    <text evidence="2">The sequence shown here is derived from an EMBL/GenBank/DDBJ whole genome shotgun (WGS) entry which is preliminary data.</text>
</comment>
<evidence type="ECO:0000313" key="3">
    <source>
        <dbReference type="Proteomes" id="UP000327493"/>
    </source>
</evidence>
<evidence type="ECO:0000313" key="2">
    <source>
        <dbReference type="EMBL" id="KAA8580151.1"/>
    </source>
</evidence>
<evidence type="ECO:0000256" key="1">
    <source>
        <dbReference type="SAM" id="MobiDB-lite"/>
    </source>
</evidence>
<proteinExistence type="predicted"/>
<dbReference type="AlphaFoldDB" id="A0A5J5CJ15"/>
<sequence length="39" mass="4443">MAERGYMSNGGTVPDQDQTTEEMLSQEKQRELQARSINL</sequence>
<keyword evidence="3" id="KW-1185">Reference proteome</keyword>
<feature type="compositionally biased region" description="Polar residues" evidence="1">
    <location>
        <begin position="9"/>
        <end position="23"/>
    </location>
</feature>
<name>A0A5J5CJ15_9PERO</name>
<accession>A0A5J5CJ15</accession>